<accession>A0A9Q1K009</accession>
<dbReference type="AlphaFoldDB" id="A0A9Q1K009"/>
<reference evidence="1" key="1">
    <citation type="submission" date="2022-04" db="EMBL/GenBank/DDBJ databases">
        <title>Carnegiea gigantea Genome sequencing and assembly v2.</title>
        <authorList>
            <person name="Copetti D."/>
            <person name="Sanderson M.J."/>
            <person name="Burquez A."/>
            <person name="Wojciechowski M.F."/>
        </authorList>
    </citation>
    <scope>NUCLEOTIDE SEQUENCE</scope>
    <source>
        <strain evidence="1">SGP5-SGP5p</strain>
        <tissue evidence="1">Aerial part</tissue>
    </source>
</reference>
<organism evidence="1 2">
    <name type="scientific">Carnegiea gigantea</name>
    <dbReference type="NCBI Taxonomy" id="171969"/>
    <lineage>
        <taxon>Eukaryota</taxon>
        <taxon>Viridiplantae</taxon>
        <taxon>Streptophyta</taxon>
        <taxon>Embryophyta</taxon>
        <taxon>Tracheophyta</taxon>
        <taxon>Spermatophyta</taxon>
        <taxon>Magnoliopsida</taxon>
        <taxon>eudicotyledons</taxon>
        <taxon>Gunneridae</taxon>
        <taxon>Pentapetalae</taxon>
        <taxon>Caryophyllales</taxon>
        <taxon>Cactineae</taxon>
        <taxon>Cactaceae</taxon>
        <taxon>Cactoideae</taxon>
        <taxon>Echinocereeae</taxon>
        <taxon>Carnegiea</taxon>
    </lineage>
</organism>
<comment type="caution">
    <text evidence="1">The sequence shown here is derived from an EMBL/GenBank/DDBJ whole genome shotgun (WGS) entry which is preliminary data.</text>
</comment>
<name>A0A9Q1K009_9CARY</name>
<evidence type="ECO:0000313" key="2">
    <source>
        <dbReference type="Proteomes" id="UP001153076"/>
    </source>
</evidence>
<gene>
    <name evidence="1" type="ORF">Cgig2_012676</name>
</gene>
<proteinExistence type="predicted"/>
<sequence>MFNIGQHKEDGQRLGCRLTEKKKIAFIQGRMIGLIVCCRYSLIANATECFTKKPAEVLVAAYCYFEARIKGKYVCYKIRTKTRISLVSICAYLENSTFGKFNKIHALRSTEPEDIGHIPNGSRDDEYYHDESDGLQPYFCRGRCVVREEKWATVTRFINKLRDDLKGEVSLHHLESLMEAYQKALEIGKYKKPSYSRRWVSPAEKSKHSKFVLFQKASYPKGQSQNSQFVKSNV</sequence>
<keyword evidence="2" id="KW-1185">Reference proteome</keyword>
<protein>
    <submittedName>
        <fullName evidence="1">Uncharacterized protein</fullName>
    </submittedName>
</protein>
<evidence type="ECO:0000313" key="1">
    <source>
        <dbReference type="EMBL" id="KAJ8433983.1"/>
    </source>
</evidence>
<dbReference type="EMBL" id="JAKOGI010000506">
    <property type="protein sequence ID" value="KAJ8433983.1"/>
    <property type="molecule type" value="Genomic_DNA"/>
</dbReference>
<dbReference type="Proteomes" id="UP001153076">
    <property type="component" value="Unassembled WGS sequence"/>
</dbReference>
<dbReference type="OrthoDB" id="1934635at2759"/>